<proteinExistence type="predicted"/>
<dbReference type="PANTHER" id="PTHR28180">
    <property type="entry name" value="CONSERVED MITOCHONDRIAL PROTEIN-RELATED"/>
    <property type="match status" value="1"/>
</dbReference>
<reference evidence="3 4" key="1">
    <citation type="submission" date="2015-10" db="EMBL/GenBank/DDBJ databases">
        <title>Draft genomes sequences of Candida glabrata isolates 1A, 1B, 2A, 2B, 3A and 3B.</title>
        <authorList>
            <person name="Haavelsrud O.E."/>
            <person name="Gaustad P."/>
        </authorList>
    </citation>
    <scope>NUCLEOTIDE SEQUENCE [LARGE SCALE GENOMIC DNA]</scope>
    <source>
        <strain evidence="3">910700640</strain>
    </source>
</reference>
<evidence type="ECO:0000313" key="2">
    <source>
        <dbReference type="CGD" id="CAL0127258"/>
    </source>
</evidence>
<dbReference type="Gene3D" id="1.20.1290.10">
    <property type="entry name" value="AhpD-like"/>
    <property type="match status" value="1"/>
</dbReference>
<dbReference type="SUPFAM" id="SSF69118">
    <property type="entry name" value="AhpD-like"/>
    <property type="match status" value="1"/>
</dbReference>
<dbReference type="VEuPathDB" id="FungiDB:GVI51_C04609"/>
<evidence type="ECO:0000259" key="1">
    <source>
        <dbReference type="Pfam" id="PF02627"/>
    </source>
</evidence>
<accession>A0A0W0CQU9</accession>
<comment type="caution">
    <text evidence="3">The sequence shown here is derived from an EMBL/GenBank/DDBJ whole genome shotgun (WGS) entry which is preliminary data.</text>
</comment>
<dbReference type="PANTHER" id="PTHR28180:SF2">
    <property type="entry name" value="PEROXISOMAL PROTEIN 2"/>
    <property type="match status" value="1"/>
</dbReference>
<dbReference type="VEuPathDB" id="FungiDB:GW608_C04653"/>
<protein>
    <recommendedName>
        <fullName evidence="1">Carboxymuconolactone decarboxylase-like domain-containing protein</fullName>
    </recommendedName>
</protein>
<dbReference type="VEuPathDB" id="FungiDB:GWK60_C04367"/>
<gene>
    <name evidence="2" type="ordered locus">CAGL0C04873g</name>
    <name evidence="3" type="ORF">AO440_000567</name>
</gene>
<dbReference type="VEuPathDB" id="FungiDB:CAGL0C04873g"/>
<organism evidence="3 4">
    <name type="scientific">Candida glabrata</name>
    <name type="common">Yeast</name>
    <name type="synonym">Torulopsis glabrata</name>
    <dbReference type="NCBI Taxonomy" id="5478"/>
    <lineage>
        <taxon>Eukaryota</taxon>
        <taxon>Fungi</taxon>
        <taxon>Dikarya</taxon>
        <taxon>Ascomycota</taxon>
        <taxon>Saccharomycotina</taxon>
        <taxon>Saccharomycetes</taxon>
        <taxon>Saccharomycetales</taxon>
        <taxon>Saccharomycetaceae</taxon>
        <taxon>Nakaseomyces</taxon>
    </lineage>
</organism>
<dbReference type="CGD" id="CAL0127258">
    <property type="gene designation" value="CAGL0C04873g"/>
</dbReference>
<dbReference type="InterPro" id="IPR029032">
    <property type="entry name" value="AhpD-like"/>
</dbReference>
<dbReference type="GO" id="GO:0051920">
    <property type="term" value="F:peroxiredoxin activity"/>
    <property type="evidence" value="ECO:0007669"/>
    <property type="project" value="InterPro"/>
</dbReference>
<dbReference type="AlphaFoldDB" id="A0A0W0CQU9"/>
<dbReference type="OrthoDB" id="5537330at2759"/>
<evidence type="ECO:0000313" key="3">
    <source>
        <dbReference type="EMBL" id="KTA96117.1"/>
    </source>
</evidence>
<dbReference type="InterPro" id="IPR003779">
    <property type="entry name" value="CMD-like"/>
</dbReference>
<dbReference type="Proteomes" id="UP000054886">
    <property type="component" value="Unassembled WGS sequence"/>
</dbReference>
<dbReference type="InterPro" id="IPR052999">
    <property type="entry name" value="PTS1_Protein"/>
</dbReference>
<evidence type="ECO:0000313" key="4">
    <source>
        <dbReference type="Proteomes" id="UP000054886"/>
    </source>
</evidence>
<dbReference type="EMBL" id="LLZZ01000174">
    <property type="protein sequence ID" value="KTA96117.1"/>
    <property type="molecule type" value="Genomic_DNA"/>
</dbReference>
<dbReference type="GO" id="GO:0005777">
    <property type="term" value="C:peroxisome"/>
    <property type="evidence" value="ECO:0007669"/>
    <property type="project" value="EnsemblFungi"/>
</dbReference>
<dbReference type="VEuPathDB" id="FungiDB:B1J91_C04873g"/>
<dbReference type="Pfam" id="PF02627">
    <property type="entry name" value="CMD"/>
    <property type="match status" value="1"/>
</dbReference>
<name>A0A0W0CQU9_CANGB</name>
<sequence>MSMKSVLNAQRLIQLSQFHPKLQNIWYLVAAVTFSVCNHPQELPKLYHYALALSNENADIHRITLAGKCNDMVDNCMRRPDLRESIINEGFQQPSILHSTITRKFRESILKSGPLAGLPKAINGLHSLKEYTPLSLLPSVSREIDPWHASVNNCRPYMSNEESKTGTGRVEEDFEDREVAMQRGLKHWNSIYNKVSQRIINNMNSSYPDLWYYTLVHVYGPLLSNDEVLSAQETSFIVIAALVPQDVNPQLKGHLRGALNIGCDREAIEAARSLAILVAKWCGVTWHADIVKL</sequence>
<feature type="domain" description="Carboxymuconolactone decarboxylase-like" evidence="1">
    <location>
        <begin position="215"/>
        <end position="286"/>
    </location>
</feature>